<organism evidence="5 6">
    <name type="scientific">Roseateles agri</name>
    <dbReference type="NCBI Taxonomy" id="3098619"/>
    <lineage>
        <taxon>Bacteria</taxon>
        <taxon>Pseudomonadati</taxon>
        <taxon>Pseudomonadota</taxon>
        <taxon>Betaproteobacteria</taxon>
        <taxon>Burkholderiales</taxon>
        <taxon>Sphaerotilaceae</taxon>
        <taxon>Roseateles</taxon>
    </lineage>
</organism>
<gene>
    <name evidence="5" type="ORF">SNE35_02430</name>
</gene>
<evidence type="ECO:0000256" key="3">
    <source>
        <dbReference type="ARBA" id="ARBA00022729"/>
    </source>
</evidence>
<keyword evidence="6" id="KW-1185">Reference proteome</keyword>
<dbReference type="Gene3D" id="2.130.10.130">
    <property type="entry name" value="Integrin alpha, N-terminal"/>
    <property type="match status" value="1"/>
</dbReference>
<dbReference type="PANTHER" id="PTHR46580">
    <property type="entry name" value="SENSOR KINASE-RELATED"/>
    <property type="match status" value="1"/>
</dbReference>
<dbReference type="SUPFAM" id="SSF69318">
    <property type="entry name" value="Integrin alpha N-terminal domain"/>
    <property type="match status" value="1"/>
</dbReference>
<keyword evidence="4" id="KW-0843">Virulence</keyword>
<evidence type="ECO:0000256" key="4">
    <source>
        <dbReference type="ARBA" id="ARBA00023026"/>
    </source>
</evidence>
<reference evidence="5 6" key="1">
    <citation type="submission" date="2023-11" db="EMBL/GenBank/DDBJ databases">
        <title>Paucibacter sp. nov., isolated from fresh soil in Korea.</title>
        <authorList>
            <person name="Le N.T.T."/>
        </authorList>
    </citation>
    <scope>NUCLEOTIDE SEQUENCE [LARGE SCALE GENOMIC DNA]</scope>
    <source>
        <strain evidence="5 6">R3-3</strain>
    </source>
</reference>
<accession>A0ABU5DC37</accession>
<keyword evidence="3" id="KW-0732">Signal</keyword>
<evidence type="ECO:0000256" key="2">
    <source>
        <dbReference type="ARBA" id="ARBA00022525"/>
    </source>
</evidence>
<dbReference type="Pfam" id="PF13517">
    <property type="entry name" value="FG-GAP_3"/>
    <property type="match status" value="2"/>
</dbReference>
<evidence type="ECO:0000313" key="5">
    <source>
        <dbReference type="EMBL" id="MDY0743341.1"/>
    </source>
</evidence>
<proteinExistence type="predicted"/>
<dbReference type="InterPro" id="IPR003284">
    <property type="entry name" value="Sal_SpvB"/>
</dbReference>
<dbReference type="RefSeq" id="WP_320421213.1">
    <property type="nucleotide sequence ID" value="NZ_JAXCLA010000001.1"/>
</dbReference>
<dbReference type="InterPro" id="IPR013517">
    <property type="entry name" value="FG-GAP"/>
</dbReference>
<dbReference type="PANTHER" id="PTHR46580:SF2">
    <property type="entry name" value="MAM DOMAIN-CONTAINING PROTEIN"/>
    <property type="match status" value="1"/>
</dbReference>
<name>A0ABU5DC37_9BURK</name>
<comment type="subcellular location">
    <subcellularLocation>
        <location evidence="1">Secreted</location>
    </subcellularLocation>
</comment>
<dbReference type="Proteomes" id="UP001285263">
    <property type="component" value="Unassembled WGS sequence"/>
</dbReference>
<evidence type="ECO:0000313" key="6">
    <source>
        <dbReference type="Proteomes" id="UP001285263"/>
    </source>
</evidence>
<dbReference type="Pfam" id="PF03534">
    <property type="entry name" value="SpvB"/>
    <property type="match status" value="1"/>
</dbReference>
<keyword evidence="2" id="KW-0964">Secreted</keyword>
<evidence type="ECO:0000256" key="1">
    <source>
        <dbReference type="ARBA" id="ARBA00004613"/>
    </source>
</evidence>
<dbReference type="InterPro" id="IPR028994">
    <property type="entry name" value="Integrin_alpha_N"/>
</dbReference>
<dbReference type="EMBL" id="JAXCLA010000001">
    <property type="protein sequence ID" value="MDY0743341.1"/>
    <property type="molecule type" value="Genomic_DNA"/>
</dbReference>
<protein>
    <submittedName>
        <fullName evidence="5">FG-GAP-like repeat-containing protein</fullName>
    </submittedName>
</protein>
<comment type="caution">
    <text evidence="5">The sequence shown here is derived from an EMBL/GenBank/DDBJ whole genome shotgun (WGS) entry which is preliminary data.</text>
</comment>
<sequence>MSPVKEVKQSLLNASCRLIALLVPVIFCNAVHGQTAVTLQAPNLAGPVSGSLAGKAGVSASGASTYSVPITVPPGTAGVVPTISLDYSSQFGMSSMGQGWRIDGMSQISRCPKTIAQDGVRRGIALTAEDQFCLDNQRLLMLPSSGIHGATAEYRLQIDAQSKVRAFGSDPAKGPDYWEIRTKAGLIFTYGKTADATIEAQGVGRPVLTWALSRVMDRRGNYYDVRYTKINTNRQGEFYLDRILYTGHIDQSGNAAGNRSPYNAVQFVYEDRPDLQLGFVAGSRITGSKRLTAVRTRTLTDADGAGGNLVSDYRIAYTIDPANGRSLVTSISDCDGLGNCLSPTSFAWSVRDTSANTLNAAGSGNWGGPQVTFTTNQVDGEKSQQVRNQVIAGDFNGDGRTDLMRGDGSGNWQVCLSQGSGFSCQNWSGPAVLTRDALTGDFNGDGKTDLAVYPKVDGPGNWTMCLSTGSGFSCSTWAGYGATYRYSNGEVTGALVGDFNGDGRDDIALAGVNSGSELICKSTGSGFEGGCGSYPGSYAFIYYAKLASDDFIQAFATSQMAGDIDGDGRTDIIHLQGFRRQPTVYPAGSWAGLRATDTGFQPFGVRSTGQLLEDGVPSPGTSKFTDVTADSFAPLSDVVNGYISDGQGGIDRVELCRSNGTTLMTCANLPASGWISPLVSQVADFDGDGRPDVLMSDGRLCQLAVSAYGDSNVDQYSFNCAPWTFPTYPANGRQSVWGDFNGDGRMDLATYVETSSSTGYWTIGLSGHGGFQNLLDTVTNGVGQQTRFVYKRLNDPSIYTIGADLPYPKAPLRGSGPVVASMQTGNGVGGWLTTDFQYEANRTDLSGRGVLGFQKRRAIDRAKNITTQTTVSQDYPTIGMPTEIRATQANGIVLSLESSTYDSVATVAGALCPYAKNSSKQLKDLNGTPISTVTASVNTGGIDAYCNITNATDTISTSDGASFSTTTVSDYVNRTDTWLIGLPSTSTVSKTAFQPYANPTPASLVLKLCSTTVPSTAAGSMSCTLGNLGQTAASSIGYTSGSGTTTTGPVSCESGSDDCGIVKVTSGGTAGSYTGTLTATPSPAGGAVSRVYAIVVKSPPMLTLTSCSTSPPSTTAGKMTCTIGNGGQTAATGIAYGYGSGVSASGPSSCAAGNANCGTVVVTSNAAAGNYGGTLTATPTPSGINATQSYAIVVNTPPALTLTSCSTSSPSTTAGVLSCTLGNSGQTTASSIGYSSGSGTTATGPASCAAGNANCGTATVTSSAVAGNYSGSLAVTPTPTGSSASASYAIVVNTPTALTLTNCSTSSASTAAGTMSCRLGNSGQTAASGISYGSGSGTSATGPASCAAGNANCGNVTVTSNAAAGTYTGTLTATPTPAVGAVSAGYTIVVNTPPVLTLSNCNTSSPSTGAGSMSCTVGNSGQTAASGIGYGAGTGTTVAGPSSCAAGSTNCGTVIVSSTATAATYSGILSVTPTPAGTVATKAYTIVVNTPPALTLTNCSTSAPSTASGAMSCTLGNSGQTSASSIGFGSGGGTSVAGPSGCAAGNANCGTVTVTSSAAAGSYSGTLTATPTPAGSAASAGYAIVVNTPPALTLTNCATSSPGTAAATMTCTLGNGGQTSASGVSYGAGGGATITGPANCTAGNPSCGTVKVTSGTTAGSYSGTLTATPVPSGSVASAGYTLVVLTPPALGFSSCSSSSPSTAVATMSCVLSNGGQASTAVNYGVGAGVSISGPGSCAGNTGNCGTVTVTTSSTPGPYTGTLSALGTAGGNGASAGYSLRVWSNGTTISVSPGILDWGTVTGGGSQKSVTVQNTGLAPTTLSWGVTYTSGSIGMGGYSTAGAQTTCVSGQTLDIGGNCTIAVTFTSQCTTHGSRNGLLNVSGSGATQVSATLAANSQRSTSCN</sequence>